<comment type="caution">
    <text evidence="1">The sequence shown here is derived from an EMBL/GenBank/DDBJ whole genome shotgun (WGS) entry which is preliminary data.</text>
</comment>
<name>A0A3N9WG64_9ACTN</name>
<sequence>TVIDLVGVIGTHVLNHLLPDRRIRVKSRMIKRSNSKYQARGPNINRQTYKATTSIDIITTDP</sequence>
<organism evidence="1 2">
    <name type="scientific">Micromonospora inaquosa</name>
    <dbReference type="NCBI Taxonomy" id="2203716"/>
    <lineage>
        <taxon>Bacteria</taxon>
        <taxon>Bacillati</taxon>
        <taxon>Actinomycetota</taxon>
        <taxon>Actinomycetes</taxon>
        <taxon>Micromonosporales</taxon>
        <taxon>Micromonosporaceae</taxon>
        <taxon>Micromonospora</taxon>
    </lineage>
</organism>
<reference evidence="1 2" key="1">
    <citation type="submission" date="2018-05" db="EMBL/GenBank/DDBJ databases">
        <title>Micromonospora from Atacama Desert.</title>
        <authorList>
            <person name="Carro L."/>
            <person name="Goodfellow M."/>
            <person name="Klenk H.-P."/>
        </authorList>
    </citation>
    <scope>NUCLEOTIDE SEQUENCE [LARGE SCALE GENOMIC DNA]</scope>
    <source>
        <strain evidence="1 2">LB39</strain>
    </source>
</reference>
<evidence type="ECO:0000313" key="1">
    <source>
        <dbReference type="EMBL" id="RQW99894.1"/>
    </source>
</evidence>
<evidence type="ECO:0000313" key="2">
    <source>
        <dbReference type="Proteomes" id="UP000282312"/>
    </source>
</evidence>
<dbReference type="Proteomes" id="UP000282312">
    <property type="component" value="Unassembled WGS sequence"/>
</dbReference>
<dbReference type="AlphaFoldDB" id="A0A3N9WG64"/>
<protein>
    <submittedName>
        <fullName evidence="1">Transposase</fullName>
    </submittedName>
</protein>
<gene>
    <name evidence="1" type="ORF">DLJ59_23245</name>
</gene>
<keyword evidence="2" id="KW-1185">Reference proteome</keyword>
<proteinExistence type="predicted"/>
<dbReference type="EMBL" id="QGSZ01000259">
    <property type="protein sequence ID" value="RQW99894.1"/>
    <property type="molecule type" value="Genomic_DNA"/>
</dbReference>
<feature type="non-terminal residue" evidence="1">
    <location>
        <position position="1"/>
    </location>
</feature>
<accession>A0A3N9WG64</accession>